<evidence type="ECO:0000313" key="3">
    <source>
        <dbReference type="Proteomes" id="UP000821866"/>
    </source>
</evidence>
<organism evidence="2 3">
    <name type="scientific">Rhipicephalus microplus</name>
    <name type="common">Cattle tick</name>
    <name type="synonym">Boophilus microplus</name>
    <dbReference type="NCBI Taxonomy" id="6941"/>
    <lineage>
        <taxon>Eukaryota</taxon>
        <taxon>Metazoa</taxon>
        <taxon>Ecdysozoa</taxon>
        <taxon>Arthropoda</taxon>
        <taxon>Chelicerata</taxon>
        <taxon>Arachnida</taxon>
        <taxon>Acari</taxon>
        <taxon>Parasitiformes</taxon>
        <taxon>Ixodida</taxon>
        <taxon>Ixodoidea</taxon>
        <taxon>Ixodidae</taxon>
        <taxon>Rhipicephalinae</taxon>
        <taxon>Rhipicephalus</taxon>
        <taxon>Boophilus</taxon>
    </lineage>
</organism>
<dbReference type="EMBL" id="JABSTU010000005">
    <property type="protein sequence ID" value="KAH8031544.1"/>
    <property type="molecule type" value="Genomic_DNA"/>
</dbReference>
<comment type="caution">
    <text evidence="2">The sequence shown here is derived from an EMBL/GenBank/DDBJ whole genome shotgun (WGS) entry which is preliminary data.</text>
</comment>
<evidence type="ECO:0000259" key="1">
    <source>
        <dbReference type="Pfam" id="PF23055"/>
    </source>
</evidence>
<dbReference type="InterPro" id="IPR055469">
    <property type="entry name" value="DUF7041"/>
</dbReference>
<keyword evidence="3" id="KW-1185">Reference proteome</keyword>
<dbReference type="AlphaFoldDB" id="A0A9J6EBR7"/>
<gene>
    <name evidence="2" type="ORF">HPB51_019114</name>
</gene>
<proteinExistence type="predicted"/>
<sequence length="223" mass="24777">MRAEQCKYHLVISARSLAAAEEVSDLLSGPAFTTTYSILKAVLLERTTASQRSRRQQFLSMEELGDRQPSQLRDMRQLMSGYTTTTDEKFLRKLFLKRLLDNVQIVLATASTLDLNGFASLVDMVLETATPSVCNTKPPFNNNHWFAPRSVITPLHVTETTAEAPRVMDAHNALDPPHYLGYDITIAVLDRTRVTAFSLAHGGETDMATIYGDGRSRPSLSSN</sequence>
<protein>
    <recommendedName>
        <fullName evidence="1">DUF7041 domain-containing protein</fullName>
    </recommendedName>
</protein>
<name>A0A9J6EBR7_RHIMP</name>
<dbReference type="PANTHER" id="PTHR33327">
    <property type="entry name" value="ENDONUCLEASE"/>
    <property type="match status" value="1"/>
</dbReference>
<dbReference type="Pfam" id="PF23055">
    <property type="entry name" value="DUF7041"/>
    <property type="match status" value="1"/>
</dbReference>
<reference evidence="2" key="2">
    <citation type="submission" date="2021-09" db="EMBL/GenBank/DDBJ databases">
        <authorList>
            <person name="Jia N."/>
            <person name="Wang J."/>
            <person name="Shi W."/>
            <person name="Du L."/>
            <person name="Sun Y."/>
            <person name="Zhan W."/>
            <person name="Jiang J."/>
            <person name="Wang Q."/>
            <person name="Zhang B."/>
            <person name="Ji P."/>
            <person name="Sakyi L.B."/>
            <person name="Cui X."/>
            <person name="Yuan T."/>
            <person name="Jiang B."/>
            <person name="Yang W."/>
            <person name="Lam T.T.-Y."/>
            <person name="Chang Q."/>
            <person name="Ding S."/>
            <person name="Wang X."/>
            <person name="Zhu J."/>
            <person name="Ruan X."/>
            <person name="Zhao L."/>
            <person name="Wei J."/>
            <person name="Que T."/>
            <person name="Du C."/>
            <person name="Cheng J."/>
            <person name="Dai P."/>
            <person name="Han X."/>
            <person name="Huang E."/>
            <person name="Gao Y."/>
            <person name="Liu J."/>
            <person name="Shao H."/>
            <person name="Ye R."/>
            <person name="Li L."/>
            <person name="Wei W."/>
            <person name="Wang X."/>
            <person name="Wang C."/>
            <person name="Huo Q."/>
            <person name="Li W."/>
            <person name="Guo W."/>
            <person name="Chen H."/>
            <person name="Chen S."/>
            <person name="Zhou L."/>
            <person name="Zhou L."/>
            <person name="Ni X."/>
            <person name="Tian J."/>
            <person name="Zhou Y."/>
            <person name="Sheng Y."/>
            <person name="Liu T."/>
            <person name="Pan Y."/>
            <person name="Xia L."/>
            <person name="Li J."/>
            <person name="Zhao F."/>
            <person name="Cao W."/>
        </authorList>
    </citation>
    <scope>NUCLEOTIDE SEQUENCE</scope>
    <source>
        <strain evidence="2">Rmic-2018</strain>
        <tissue evidence="2">Larvae</tissue>
    </source>
</reference>
<accession>A0A9J6EBR7</accession>
<reference evidence="2" key="1">
    <citation type="journal article" date="2020" name="Cell">
        <title>Large-Scale Comparative Analyses of Tick Genomes Elucidate Their Genetic Diversity and Vector Capacities.</title>
        <authorList>
            <consortium name="Tick Genome and Microbiome Consortium (TIGMIC)"/>
            <person name="Jia N."/>
            <person name="Wang J."/>
            <person name="Shi W."/>
            <person name="Du L."/>
            <person name="Sun Y."/>
            <person name="Zhan W."/>
            <person name="Jiang J.F."/>
            <person name="Wang Q."/>
            <person name="Zhang B."/>
            <person name="Ji P."/>
            <person name="Bell-Sakyi L."/>
            <person name="Cui X.M."/>
            <person name="Yuan T.T."/>
            <person name="Jiang B.G."/>
            <person name="Yang W.F."/>
            <person name="Lam T.T."/>
            <person name="Chang Q.C."/>
            <person name="Ding S.J."/>
            <person name="Wang X.J."/>
            <person name="Zhu J.G."/>
            <person name="Ruan X.D."/>
            <person name="Zhao L."/>
            <person name="Wei J.T."/>
            <person name="Ye R.Z."/>
            <person name="Que T.C."/>
            <person name="Du C.H."/>
            <person name="Zhou Y.H."/>
            <person name="Cheng J.X."/>
            <person name="Dai P.F."/>
            <person name="Guo W.B."/>
            <person name="Han X.H."/>
            <person name="Huang E.J."/>
            <person name="Li L.F."/>
            <person name="Wei W."/>
            <person name="Gao Y.C."/>
            <person name="Liu J.Z."/>
            <person name="Shao H.Z."/>
            <person name="Wang X."/>
            <person name="Wang C.C."/>
            <person name="Yang T.C."/>
            <person name="Huo Q.B."/>
            <person name="Li W."/>
            <person name="Chen H.Y."/>
            <person name="Chen S.E."/>
            <person name="Zhou L.G."/>
            <person name="Ni X.B."/>
            <person name="Tian J.H."/>
            <person name="Sheng Y."/>
            <person name="Liu T."/>
            <person name="Pan Y.S."/>
            <person name="Xia L.Y."/>
            <person name="Li J."/>
            <person name="Zhao F."/>
            <person name="Cao W.C."/>
        </authorList>
    </citation>
    <scope>NUCLEOTIDE SEQUENCE</scope>
    <source>
        <strain evidence="2">Rmic-2018</strain>
    </source>
</reference>
<dbReference type="PANTHER" id="PTHR33327:SF3">
    <property type="entry name" value="RNA-DIRECTED DNA POLYMERASE"/>
    <property type="match status" value="1"/>
</dbReference>
<feature type="domain" description="DUF7041" evidence="1">
    <location>
        <begin position="3"/>
        <end position="59"/>
    </location>
</feature>
<evidence type="ECO:0000313" key="2">
    <source>
        <dbReference type="EMBL" id="KAH8031544.1"/>
    </source>
</evidence>
<dbReference type="Proteomes" id="UP000821866">
    <property type="component" value="Chromosome 3"/>
</dbReference>